<dbReference type="OrthoDB" id="5595109at2759"/>
<dbReference type="Proteomes" id="UP000223968">
    <property type="component" value="Unassembled WGS sequence"/>
</dbReference>
<dbReference type="EC" id="2.1.1.320" evidence="7"/>
<evidence type="ECO:0000256" key="3">
    <source>
        <dbReference type="ARBA" id="ARBA00022603"/>
    </source>
</evidence>
<organism evidence="9 10">
    <name type="scientific">Helicocarpus griseus UAMH5409</name>
    <dbReference type="NCBI Taxonomy" id="1447875"/>
    <lineage>
        <taxon>Eukaryota</taxon>
        <taxon>Fungi</taxon>
        <taxon>Dikarya</taxon>
        <taxon>Ascomycota</taxon>
        <taxon>Pezizomycotina</taxon>
        <taxon>Eurotiomycetes</taxon>
        <taxon>Eurotiomycetidae</taxon>
        <taxon>Onygenales</taxon>
        <taxon>Ajellomycetaceae</taxon>
        <taxon>Helicocarpus</taxon>
    </lineage>
</organism>
<dbReference type="Gene3D" id="3.40.50.12710">
    <property type="match status" value="1"/>
</dbReference>
<accession>A0A2B7Y6Q8</accession>
<comment type="function">
    <text evidence="7">Arginine methyltransferase involved in the assembly or stability of mitochondrial NADH:ubiquinone oxidoreductase complex (complex I).</text>
</comment>
<dbReference type="EMBL" id="PDNB01000015">
    <property type="protein sequence ID" value="PGH16723.1"/>
    <property type="molecule type" value="Genomic_DNA"/>
</dbReference>
<comment type="subcellular location">
    <subcellularLocation>
        <location evidence="1 7">Mitochondrion</location>
    </subcellularLocation>
</comment>
<evidence type="ECO:0000313" key="10">
    <source>
        <dbReference type="Proteomes" id="UP000223968"/>
    </source>
</evidence>
<dbReference type="Pfam" id="PF02636">
    <property type="entry name" value="Methyltransf_28"/>
    <property type="match status" value="1"/>
</dbReference>
<keyword evidence="5 7" id="KW-0496">Mitochondrion</keyword>
<sequence length="522" mass="55992">MRNASAHLLTRLARPSRCSRLPNAIRCSSSTTSSPSVSSAGQRQWSTPLAKTISEAISVTGPVSIAAYMRQCLTSPEGGYYTSRGERAAGTEVFGARGDFITSPEISQMFGELLGVWTVAEWMGQGRRKEGVQIIELGPGRGMMIADMLRTFRNFKSFASAIEAVYLVEASPVLREVQRKVLCGDAPMEEVEIGYKSTSVHLGVPVIWTEHIRLLPEEPDKTPFIFAHEFFDALPIHAFQSIEVPAPSPSASQTINTPTGPTTLHQPPSTPPTAQHQWRELVVSPNPPPAAPSSNPADNLEFRLSLAQAPNPSSLVLPETSPRYKALKSTPGSTIEICPEAQATAQHIAQRIGGAFTKTTTSTTTSSKQTTNPKSQPSGAALILDYGPSSTIPINSLRGIRKHELVSPFETPGQVDLSADVDFTALAEAAIDASPGVEVYGPAEQGLFLEALGIGERARQLLRKVEGEGKDVEERKKGIESGWKRLVEREGGGMGRLYKAMAIVPESGGKRRPVGFGGGVGM</sequence>
<evidence type="ECO:0000256" key="6">
    <source>
        <dbReference type="ARBA" id="ARBA00048612"/>
    </source>
</evidence>
<evidence type="ECO:0000256" key="5">
    <source>
        <dbReference type="ARBA" id="ARBA00023128"/>
    </source>
</evidence>
<dbReference type="GO" id="GO:0032981">
    <property type="term" value="P:mitochondrial respiratory chain complex I assembly"/>
    <property type="evidence" value="ECO:0007669"/>
    <property type="project" value="TreeGrafter"/>
</dbReference>
<comment type="similarity">
    <text evidence="2 7">Belongs to the NDUFAF7 family.</text>
</comment>
<evidence type="ECO:0000313" key="9">
    <source>
        <dbReference type="EMBL" id="PGH16723.1"/>
    </source>
</evidence>
<dbReference type="GO" id="GO:0005739">
    <property type="term" value="C:mitochondrion"/>
    <property type="evidence" value="ECO:0007669"/>
    <property type="project" value="UniProtKB-SubCell"/>
</dbReference>
<comment type="catalytic activity">
    <reaction evidence="6 7">
        <text>L-arginyl-[protein] + 2 S-adenosyl-L-methionine = N(omega),N(omega)'-dimethyl-L-arginyl-[protein] + 2 S-adenosyl-L-homocysteine + 2 H(+)</text>
        <dbReference type="Rhea" id="RHEA:48108"/>
        <dbReference type="Rhea" id="RHEA-COMP:10532"/>
        <dbReference type="Rhea" id="RHEA-COMP:11992"/>
        <dbReference type="ChEBI" id="CHEBI:15378"/>
        <dbReference type="ChEBI" id="CHEBI:29965"/>
        <dbReference type="ChEBI" id="CHEBI:57856"/>
        <dbReference type="ChEBI" id="CHEBI:59789"/>
        <dbReference type="ChEBI" id="CHEBI:88221"/>
        <dbReference type="EC" id="2.1.1.320"/>
    </reaction>
</comment>
<dbReference type="PANTHER" id="PTHR12049">
    <property type="entry name" value="PROTEIN ARGININE METHYLTRANSFERASE NDUFAF7, MITOCHONDRIAL"/>
    <property type="match status" value="1"/>
</dbReference>
<reference evidence="9 10" key="1">
    <citation type="submission" date="2017-10" db="EMBL/GenBank/DDBJ databases">
        <title>Comparative genomics in systemic dimorphic fungi from Ajellomycetaceae.</title>
        <authorList>
            <person name="Munoz J.F."/>
            <person name="Mcewen J.G."/>
            <person name="Clay O.K."/>
            <person name="Cuomo C.A."/>
        </authorList>
    </citation>
    <scope>NUCLEOTIDE SEQUENCE [LARGE SCALE GENOMIC DNA]</scope>
    <source>
        <strain evidence="9 10">UAMH5409</strain>
    </source>
</reference>
<dbReference type="STRING" id="1447875.A0A2B7Y6Q8"/>
<dbReference type="AlphaFoldDB" id="A0A2B7Y6Q8"/>
<dbReference type="SUPFAM" id="SSF53335">
    <property type="entry name" value="S-adenosyl-L-methionine-dependent methyltransferases"/>
    <property type="match status" value="1"/>
</dbReference>
<feature type="compositionally biased region" description="Polar residues" evidence="8">
    <location>
        <begin position="249"/>
        <end position="274"/>
    </location>
</feature>
<dbReference type="InterPro" id="IPR038375">
    <property type="entry name" value="NDUFAF7_sf"/>
</dbReference>
<dbReference type="GO" id="GO:0035243">
    <property type="term" value="F:protein-arginine omega-N symmetric methyltransferase activity"/>
    <property type="evidence" value="ECO:0007669"/>
    <property type="project" value="UniProtKB-EC"/>
</dbReference>
<evidence type="ECO:0000256" key="1">
    <source>
        <dbReference type="ARBA" id="ARBA00004173"/>
    </source>
</evidence>
<keyword evidence="10" id="KW-1185">Reference proteome</keyword>
<evidence type="ECO:0000256" key="8">
    <source>
        <dbReference type="SAM" id="MobiDB-lite"/>
    </source>
</evidence>
<evidence type="ECO:0000256" key="7">
    <source>
        <dbReference type="RuleBase" id="RU364114"/>
    </source>
</evidence>
<evidence type="ECO:0000256" key="2">
    <source>
        <dbReference type="ARBA" id="ARBA00005891"/>
    </source>
</evidence>
<dbReference type="PANTHER" id="PTHR12049:SF7">
    <property type="entry name" value="PROTEIN ARGININE METHYLTRANSFERASE NDUFAF7, MITOCHONDRIAL"/>
    <property type="match status" value="1"/>
</dbReference>
<feature type="region of interest" description="Disordered" evidence="8">
    <location>
        <begin position="247"/>
        <end position="274"/>
    </location>
</feature>
<proteinExistence type="inferred from homology"/>
<keyword evidence="3 7" id="KW-0489">Methyltransferase</keyword>
<feature type="compositionally biased region" description="Low complexity" evidence="8">
    <location>
        <begin position="357"/>
        <end position="371"/>
    </location>
</feature>
<evidence type="ECO:0000256" key="4">
    <source>
        <dbReference type="ARBA" id="ARBA00022679"/>
    </source>
</evidence>
<gene>
    <name evidence="9" type="ORF">AJ79_01596</name>
</gene>
<keyword evidence="4 7" id="KW-0808">Transferase</keyword>
<dbReference type="InterPro" id="IPR003788">
    <property type="entry name" value="NDUFAF7"/>
</dbReference>
<comment type="caution">
    <text evidence="9">The sequence shown here is derived from an EMBL/GenBank/DDBJ whole genome shotgun (WGS) entry which is preliminary data.</text>
</comment>
<dbReference type="InterPro" id="IPR029063">
    <property type="entry name" value="SAM-dependent_MTases_sf"/>
</dbReference>
<dbReference type="GO" id="GO:0032259">
    <property type="term" value="P:methylation"/>
    <property type="evidence" value="ECO:0007669"/>
    <property type="project" value="UniProtKB-KW"/>
</dbReference>
<name>A0A2B7Y6Q8_9EURO</name>
<feature type="region of interest" description="Disordered" evidence="8">
    <location>
        <begin position="356"/>
        <end position="380"/>
    </location>
</feature>
<protein>
    <recommendedName>
        <fullName evidence="7">Protein arginine methyltransferase NDUFAF7</fullName>
        <ecNumber evidence="7">2.1.1.320</ecNumber>
    </recommendedName>
</protein>